<feature type="non-terminal residue" evidence="1">
    <location>
        <position position="77"/>
    </location>
</feature>
<sequence length="77" mass="8406">AISTQVPRPEVEPEFGRLDVKMCRCEGLSQGIATRHPVYVRAISTCFGLSFRMMIALTTVSASSDSLTFGTLRALQV</sequence>
<proteinExistence type="predicted"/>
<accession>A0A061R5W5</accession>
<dbReference type="EMBL" id="GBEZ01020764">
    <property type="protein sequence ID" value="JAC65931.1"/>
    <property type="molecule type" value="Transcribed_RNA"/>
</dbReference>
<name>A0A061R5W5_9CHLO</name>
<organism evidence="1">
    <name type="scientific">Tetraselmis sp. GSL018</name>
    <dbReference type="NCBI Taxonomy" id="582737"/>
    <lineage>
        <taxon>Eukaryota</taxon>
        <taxon>Viridiplantae</taxon>
        <taxon>Chlorophyta</taxon>
        <taxon>core chlorophytes</taxon>
        <taxon>Chlorodendrophyceae</taxon>
        <taxon>Chlorodendrales</taxon>
        <taxon>Chlorodendraceae</taxon>
        <taxon>Tetraselmis</taxon>
    </lineage>
</organism>
<reference evidence="1" key="1">
    <citation type="submission" date="2014-05" db="EMBL/GenBank/DDBJ databases">
        <title>The transcriptome of the halophilic microalga Tetraselmis sp. GSL018 isolated from the Great Salt Lake, Utah.</title>
        <authorList>
            <person name="Jinkerson R.E."/>
            <person name="D'Adamo S."/>
            <person name="Posewitz M.C."/>
        </authorList>
    </citation>
    <scope>NUCLEOTIDE SEQUENCE</scope>
    <source>
        <strain evidence="1">GSL018</strain>
    </source>
</reference>
<protein>
    <submittedName>
        <fullName evidence="1">Uncharacterized protein</fullName>
    </submittedName>
</protein>
<dbReference type="AlphaFoldDB" id="A0A061R5W5"/>
<gene>
    <name evidence="1" type="ORF">TSPGSL018_14892</name>
</gene>
<feature type="non-terminal residue" evidence="1">
    <location>
        <position position="1"/>
    </location>
</feature>
<evidence type="ECO:0000313" key="1">
    <source>
        <dbReference type="EMBL" id="JAC65931.1"/>
    </source>
</evidence>